<protein>
    <recommendedName>
        <fullName evidence="10">Ig-like domain-containing protein</fullName>
    </recommendedName>
</protein>
<dbReference type="GO" id="GO:0009617">
    <property type="term" value="P:response to bacterium"/>
    <property type="evidence" value="ECO:0007669"/>
    <property type="project" value="TreeGrafter"/>
</dbReference>
<dbReference type="Ensembl" id="ENSPNAT00000037178.2">
    <property type="protein sequence ID" value="ENSPNAP00000032185.2"/>
    <property type="gene ID" value="ENSPNAG00000019881.2"/>
</dbReference>
<name>A0A3B4E8R3_PYGNA</name>
<dbReference type="InterPro" id="IPR007110">
    <property type="entry name" value="Ig-like_dom"/>
</dbReference>
<dbReference type="PANTHER" id="PTHR19433:SF133">
    <property type="entry name" value="IMMUNE-TYPE RECEPTOR 5 PRECURSOR-RELATED"/>
    <property type="match status" value="1"/>
</dbReference>
<evidence type="ECO:0000313" key="11">
    <source>
        <dbReference type="Ensembl" id="ENSPNAP00000032185.2"/>
    </source>
</evidence>
<reference evidence="11 12" key="1">
    <citation type="submission" date="2020-10" db="EMBL/GenBank/DDBJ databases">
        <title>Pygocentrus nattereri (red-bellied piranha) genome, fPygNat1, primary haplotype.</title>
        <authorList>
            <person name="Myers G."/>
            <person name="Meyer A."/>
            <person name="Karagic N."/>
            <person name="Pippel M."/>
            <person name="Winkler S."/>
            <person name="Tracey A."/>
            <person name="Wood J."/>
            <person name="Formenti G."/>
            <person name="Howe K."/>
            <person name="Fedrigo O."/>
            <person name="Jarvis E.D."/>
        </authorList>
    </citation>
    <scope>NUCLEOTIDE SEQUENCE [LARGE SCALE GENOMIC DNA]</scope>
</reference>
<keyword evidence="6" id="KW-1015">Disulfide bond</keyword>
<dbReference type="InterPro" id="IPR013783">
    <property type="entry name" value="Ig-like_fold"/>
</dbReference>
<evidence type="ECO:0000256" key="5">
    <source>
        <dbReference type="ARBA" id="ARBA00023136"/>
    </source>
</evidence>
<dbReference type="InterPro" id="IPR052051">
    <property type="entry name" value="TCR_complex_component"/>
</dbReference>
<comment type="subcellular location">
    <subcellularLocation>
        <location evidence="1">Cell membrane</location>
    </subcellularLocation>
</comment>
<feature type="signal peptide" evidence="9">
    <location>
        <begin position="1"/>
        <end position="19"/>
    </location>
</feature>
<dbReference type="PANTHER" id="PTHR19433">
    <property type="entry name" value="T-CELL RECEPTOR ALPHA CHAIN V REGION-RELATED"/>
    <property type="match status" value="1"/>
</dbReference>
<keyword evidence="5 8" id="KW-0472">Membrane</keyword>
<dbReference type="SMART" id="SM00406">
    <property type="entry name" value="IGv"/>
    <property type="match status" value="2"/>
</dbReference>
<keyword evidence="12" id="KW-1185">Reference proteome</keyword>
<evidence type="ECO:0000256" key="3">
    <source>
        <dbReference type="ARBA" id="ARBA00022729"/>
    </source>
</evidence>
<evidence type="ECO:0000256" key="1">
    <source>
        <dbReference type="ARBA" id="ARBA00004236"/>
    </source>
</evidence>
<dbReference type="Proteomes" id="UP001501920">
    <property type="component" value="Chromosome 2"/>
</dbReference>
<dbReference type="SMART" id="SM00409">
    <property type="entry name" value="IG"/>
    <property type="match status" value="2"/>
</dbReference>
<evidence type="ECO:0000256" key="9">
    <source>
        <dbReference type="SAM" id="SignalP"/>
    </source>
</evidence>
<dbReference type="SUPFAM" id="SSF48726">
    <property type="entry name" value="Immunoglobulin"/>
    <property type="match status" value="2"/>
</dbReference>
<dbReference type="RefSeq" id="XP_017567888.1">
    <property type="nucleotide sequence ID" value="XM_017712399.1"/>
</dbReference>
<dbReference type="PROSITE" id="PS50835">
    <property type="entry name" value="IG_LIKE"/>
    <property type="match status" value="2"/>
</dbReference>
<dbReference type="AlphaFoldDB" id="A0A3B4E8R3"/>
<reference evidence="11" key="3">
    <citation type="submission" date="2025-09" db="UniProtKB">
        <authorList>
            <consortium name="Ensembl"/>
        </authorList>
    </citation>
    <scope>IDENTIFICATION</scope>
</reference>
<proteinExistence type="predicted"/>
<dbReference type="OMA" id="NSANHIC"/>
<accession>A0A3B4E8R3</accession>
<keyword evidence="4" id="KW-0391">Immunity</keyword>
<feature type="transmembrane region" description="Helical" evidence="8">
    <location>
        <begin position="248"/>
        <end position="270"/>
    </location>
</feature>
<evidence type="ECO:0000256" key="8">
    <source>
        <dbReference type="SAM" id="Phobius"/>
    </source>
</evidence>
<dbReference type="InterPro" id="IPR036179">
    <property type="entry name" value="Ig-like_dom_sf"/>
</dbReference>
<feature type="chain" id="PRO_5043983102" description="Ig-like domain-containing protein" evidence="9">
    <location>
        <begin position="20"/>
        <end position="326"/>
    </location>
</feature>
<dbReference type="Pfam" id="PF07686">
    <property type="entry name" value="V-set"/>
    <property type="match status" value="2"/>
</dbReference>
<dbReference type="InterPro" id="IPR013106">
    <property type="entry name" value="Ig_V-set"/>
</dbReference>
<organism evidence="11 12">
    <name type="scientific">Pygocentrus nattereri</name>
    <name type="common">Red-bellied piranha</name>
    <dbReference type="NCBI Taxonomy" id="42514"/>
    <lineage>
        <taxon>Eukaryota</taxon>
        <taxon>Metazoa</taxon>
        <taxon>Chordata</taxon>
        <taxon>Craniata</taxon>
        <taxon>Vertebrata</taxon>
        <taxon>Euteleostomi</taxon>
        <taxon>Actinopterygii</taxon>
        <taxon>Neopterygii</taxon>
        <taxon>Teleostei</taxon>
        <taxon>Ostariophysi</taxon>
        <taxon>Characiformes</taxon>
        <taxon>Characoidei</taxon>
        <taxon>Pygocentrus</taxon>
    </lineage>
</organism>
<keyword evidence="8" id="KW-1133">Transmembrane helix</keyword>
<evidence type="ECO:0000313" key="12">
    <source>
        <dbReference type="Proteomes" id="UP001501920"/>
    </source>
</evidence>
<keyword evidence="3 9" id="KW-0732">Signal</keyword>
<reference evidence="11" key="2">
    <citation type="submission" date="2025-08" db="UniProtKB">
        <authorList>
            <consortium name="Ensembl"/>
        </authorList>
    </citation>
    <scope>IDENTIFICATION</scope>
</reference>
<dbReference type="GeneTree" id="ENSGT01030000234530"/>
<feature type="domain" description="Ig-like" evidence="10">
    <location>
        <begin position="128"/>
        <end position="224"/>
    </location>
</feature>
<keyword evidence="8" id="KW-0812">Transmembrane</keyword>
<dbReference type="InterPro" id="IPR003599">
    <property type="entry name" value="Ig_sub"/>
</dbReference>
<dbReference type="GO" id="GO:0005886">
    <property type="term" value="C:plasma membrane"/>
    <property type="evidence" value="ECO:0007669"/>
    <property type="project" value="UniProtKB-SubCell"/>
</dbReference>
<evidence type="ECO:0000256" key="6">
    <source>
        <dbReference type="ARBA" id="ARBA00023157"/>
    </source>
</evidence>
<keyword evidence="7" id="KW-0325">Glycoprotein</keyword>
<evidence type="ECO:0000256" key="2">
    <source>
        <dbReference type="ARBA" id="ARBA00022475"/>
    </source>
</evidence>
<dbReference type="GO" id="GO:0002376">
    <property type="term" value="P:immune system process"/>
    <property type="evidence" value="ECO:0007669"/>
    <property type="project" value="UniProtKB-KW"/>
</dbReference>
<evidence type="ECO:0000259" key="10">
    <source>
        <dbReference type="PROSITE" id="PS50835"/>
    </source>
</evidence>
<evidence type="ECO:0000256" key="7">
    <source>
        <dbReference type="ARBA" id="ARBA00023180"/>
    </source>
</evidence>
<dbReference type="CDD" id="cd00099">
    <property type="entry name" value="IgV"/>
    <property type="match status" value="2"/>
</dbReference>
<dbReference type="GeneID" id="108436120"/>
<dbReference type="Gene3D" id="2.60.40.10">
    <property type="entry name" value="Immunoglobulins"/>
    <property type="match status" value="2"/>
</dbReference>
<evidence type="ECO:0000256" key="4">
    <source>
        <dbReference type="ARBA" id="ARBA00022859"/>
    </source>
</evidence>
<feature type="domain" description="Ig-like" evidence="10">
    <location>
        <begin position="30"/>
        <end position="109"/>
    </location>
</feature>
<keyword evidence="2" id="KW-1003">Cell membrane</keyword>
<sequence length="326" mass="36100">MITVFATFCLFVTVKTSETDELQVQTVKCGENVTIKCHPDFIKGKEPFLAWYKQSSGKLPELIVRTSDNNANVRVAEPFKQRFRLTAGEEQFELSIIKTVEEDAGTYFCVKIKQSVTEFGSGTLLLFPDEKSEKRNLTEVDVKSGESVTLQCSVAPLSCSGDHSVYWFRHGSGEPHPGIIYTRGDTDSRCTRSSETDSPTQSCVYKLPKRNLSLSDAGTYYCAVAACGQMLFGSGTNLCIKGDNSQTVIALATSNVITVIVTVILAVLLLKNQWKGSFNDHPNHTNQVANTDALNYAALNFAMKPRPFRTSRVKECQDIYSQVKVQ</sequence>